<dbReference type="Pfam" id="PF03358">
    <property type="entry name" value="FMN_red"/>
    <property type="match status" value="1"/>
</dbReference>
<evidence type="ECO:0000259" key="3">
    <source>
        <dbReference type="Pfam" id="PF03358"/>
    </source>
</evidence>
<dbReference type="InterPro" id="IPR029039">
    <property type="entry name" value="Flavoprotein-like_sf"/>
</dbReference>
<evidence type="ECO:0000313" key="4">
    <source>
        <dbReference type="EMBL" id="MBL4938609.1"/>
    </source>
</evidence>
<dbReference type="Gene3D" id="3.40.50.360">
    <property type="match status" value="1"/>
</dbReference>
<organism evidence="4 5">
    <name type="scientific">Clostridium rhizosphaerae</name>
    <dbReference type="NCBI Taxonomy" id="2803861"/>
    <lineage>
        <taxon>Bacteria</taxon>
        <taxon>Bacillati</taxon>
        <taxon>Bacillota</taxon>
        <taxon>Clostridia</taxon>
        <taxon>Eubacteriales</taxon>
        <taxon>Clostridiaceae</taxon>
        <taxon>Clostridium</taxon>
    </lineage>
</organism>
<feature type="domain" description="NADPH-dependent FMN reductase-like" evidence="3">
    <location>
        <begin position="1"/>
        <end position="141"/>
    </location>
</feature>
<gene>
    <name evidence="4" type="ORF">JK636_23165</name>
</gene>
<keyword evidence="5" id="KW-1185">Reference proteome</keyword>
<keyword evidence="1" id="KW-0285">Flavoprotein</keyword>
<dbReference type="InterPro" id="IPR005025">
    <property type="entry name" value="FMN_Rdtase-like_dom"/>
</dbReference>
<dbReference type="PANTHER" id="PTHR43278">
    <property type="entry name" value="NAD(P)H-DEPENDENT FMN-CONTAINING OXIDOREDUCTASE YWQN-RELATED"/>
    <property type="match status" value="1"/>
</dbReference>
<evidence type="ECO:0000256" key="1">
    <source>
        <dbReference type="ARBA" id="ARBA00022630"/>
    </source>
</evidence>
<dbReference type="Proteomes" id="UP000632377">
    <property type="component" value="Unassembled WGS sequence"/>
</dbReference>
<sequence>MKVMVITSSPNKDGLTEACGNSAKLGAEEAGAEVVMVDLDNMKVGQCHACGNGWGPCLNVNQCQVRDDFQDLHNSLKDMDAFVFVTPVYWGDMSESAKAFFDRLRRCEAWKKEKGYLQDKPVIAVAAAGGSGNGTISCLTSMERLLMPVKAERFDYISITKKTRSFKLNTIKESTKAMLTK</sequence>
<keyword evidence="2" id="KW-0288">FMN</keyword>
<evidence type="ECO:0000313" key="5">
    <source>
        <dbReference type="Proteomes" id="UP000632377"/>
    </source>
</evidence>
<dbReference type="SUPFAM" id="SSF52218">
    <property type="entry name" value="Flavoproteins"/>
    <property type="match status" value="1"/>
</dbReference>
<dbReference type="EMBL" id="JAESWC010000025">
    <property type="protein sequence ID" value="MBL4938609.1"/>
    <property type="molecule type" value="Genomic_DNA"/>
</dbReference>
<reference evidence="4 5" key="1">
    <citation type="submission" date="2021-01" db="EMBL/GenBank/DDBJ databases">
        <title>Genome public.</title>
        <authorList>
            <person name="Liu C."/>
            <person name="Sun Q."/>
        </authorList>
    </citation>
    <scope>NUCLEOTIDE SEQUENCE [LARGE SCALE GENOMIC DNA]</scope>
    <source>
        <strain evidence="4 5">YIM B02515</strain>
    </source>
</reference>
<accession>A0ABS1TGV4</accession>
<dbReference type="PANTHER" id="PTHR43278:SF1">
    <property type="entry name" value="IRON-SULFUR FLAVOPROTEIN MJ1083"/>
    <property type="match status" value="1"/>
</dbReference>
<proteinExistence type="predicted"/>
<dbReference type="RefSeq" id="WP_202751371.1">
    <property type="nucleotide sequence ID" value="NZ_JAESWC010000025.1"/>
</dbReference>
<protein>
    <submittedName>
        <fullName evidence="4">Flavodoxin family protein</fullName>
    </submittedName>
</protein>
<dbReference type="InterPro" id="IPR051796">
    <property type="entry name" value="ISF_SsuE-like"/>
</dbReference>
<comment type="caution">
    <text evidence="4">The sequence shown here is derived from an EMBL/GenBank/DDBJ whole genome shotgun (WGS) entry which is preliminary data.</text>
</comment>
<evidence type="ECO:0000256" key="2">
    <source>
        <dbReference type="ARBA" id="ARBA00022643"/>
    </source>
</evidence>
<name>A0ABS1TGV4_9CLOT</name>